<comment type="subunit">
    <text evidence="8">The 4 large subunits of the cytochrome b6-f complex are cytochrome b6, subunit IV (17 kDa polypeptide, PetD), cytochrome f and the Rieske protein, while the 4 small subunits are PetG, PetL, PetM and PetN. The complex functions as a dimer.</text>
</comment>
<gene>
    <name evidence="8 10" type="primary">petM</name>
    <name evidence="10" type="ORF">JX360_01655</name>
</gene>
<dbReference type="Proteomes" id="UP000830835">
    <property type="component" value="Unassembled WGS sequence"/>
</dbReference>
<keyword evidence="4 8" id="KW-0812">Transmembrane</keyword>
<keyword evidence="6 8" id="KW-1133">Transmembrane helix</keyword>
<keyword evidence="8" id="KW-0793">Thylakoid</keyword>
<keyword evidence="3 8" id="KW-0602">Photosynthesis</keyword>
<evidence type="ECO:0000256" key="7">
    <source>
        <dbReference type="ARBA" id="ARBA00023136"/>
    </source>
</evidence>
<comment type="caution">
    <text evidence="10">The sequence shown here is derived from an EMBL/GenBank/DDBJ whole genome shotgun (WGS) entry which is preliminary data.</text>
</comment>
<dbReference type="Pfam" id="PF08041">
    <property type="entry name" value="PetM"/>
    <property type="match status" value="1"/>
</dbReference>
<evidence type="ECO:0000256" key="8">
    <source>
        <dbReference type="HAMAP-Rule" id="MF_00396"/>
    </source>
</evidence>
<evidence type="ECO:0000256" key="4">
    <source>
        <dbReference type="ARBA" id="ARBA00022692"/>
    </source>
</evidence>
<keyword evidence="5 8" id="KW-0249">Electron transport</keyword>
<reference evidence="10" key="1">
    <citation type="submission" date="2021-02" db="EMBL/GenBank/DDBJ databases">
        <title>The CRISPR/cas machinery reduction and long-range gene transfer in the hot spring cyanobacterium Synechococcus.</title>
        <authorList>
            <person name="Dvorak P."/>
            <person name="Jahodarova E."/>
            <person name="Hasler P."/>
            <person name="Poulickova A."/>
        </authorList>
    </citation>
    <scope>NUCLEOTIDE SEQUENCE</scope>
    <source>
        <strain evidence="10">Rupite</strain>
    </source>
</reference>
<dbReference type="HAMAP" id="MF_00396">
    <property type="entry name" value="Cytb6_f_PetM"/>
    <property type="match status" value="1"/>
</dbReference>
<keyword evidence="2 8" id="KW-0813">Transport</keyword>
<comment type="similarity">
    <text evidence="8">Belongs to the PetM family.</text>
</comment>
<evidence type="ECO:0000256" key="1">
    <source>
        <dbReference type="ARBA" id="ARBA00004167"/>
    </source>
</evidence>
<organism evidence="10 11">
    <name type="scientific">Thermostichus vulcanus str. 'Rupite'</name>
    <dbReference type="NCBI Taxonomy" id="2813851"/>
    <lineage>
        <taxon>Bacteria</taxon>
        <taxon>Bacillati</taxon>
        <taxon>Cyanobacteriota</taxon>
        <taxon>Cyanophyceae</taxon>
        <taxon>Thermostichales</taxon>
        <taxon>Thermostichaceae</taxon>
        <taxon>Thermostichus</taxon>
    </lineage>
</organism>
<accession>A0ABT0C7F4</accession>
<evidence type="ECO:0000256" key="9">
    <source>
        <dbReference type="SAM" id="Phobius"/>
    </source>
</evidence>
<name>A0ABT0C7F4_THEVL</name>
<evidence type="ECO:0000313" key="10">
    <source>
        <dbReference type="EMBL" id="MCJ2541619.1"/>
    </source>
</evidence>
<comment type="subcellular location">
    <subcellularLocation>
        <location evidence="8">Cellular thylakoid membrane</location>
        <topology evidence="8">Single-pass membrane protein</topology>
    </subcellularLocation>
    <subcellularLocation>
        <location evidence="1">Membrane</location>
        <topology evidence="1">Single-pass membrane protein</topology>
    </subcellularLocation>
</comment>
<evidence type="ECO:0000256" key="6">
    <source>
        <dbReference type="ARBA" id="ARBA00022989"/>
    </source>
</evidence>
<evidence type="ECO:0000256" key="3">
    <source>
        <dbReference type="ARBA" id="ARBA00022531"/>
    </source>
</evidence>
<keyword evidence="11" id="KW-1185">Reference proteome</keyword>
<feature type="transmembrane region" description="Helical" evidence="9">
    <location>
        <begin position="6"/>
        <end position="27"/>
    </location>
</feature>
<protein>
    <recommendedName>
        <fullName evidence="8">Cytochrome b6-f complex subunit 7</fullName>
    </recommendedName>
    <alternativeName>
        <fullName evidence="8">Cytochrome b6-f complex subunit PetM</fullName>
    </alternativeName>
    <alternativeName>
        <fullName evidence="8">Cytochrome b6-f complex subunit VII</fullName>
    </alternativeName>
</protein>
<sequence>MASEIFTIAGLCIVLTLVGLALGYGILRVTQGGAEE</sequence>
<dbReference type="RefSeq" id="WP_244348741.1">
    <property type="nucleotide sequence ID" value="NZ_JAFIRA010000002.1"/>
</dbReference>
<evidence type="ECO:0000256" key="5">
    <source>
        <dbReference type="ARBA" id="ARBA00022982"/>
    </source>
</evidence>
<proteinExistence type="inferred from homology"/>
<dbReference type="EMBL" id="JAFIRA010000002">
    <property type="protein sequence ID" value="MCJ2541619.1"/>
    <property type="molecule type" value="Genomic_DNA"/>
</dbReference>
<dbReference type="SUPFAM" id="SSF103441">
    <property type="entry name" value="PetM subunit of the cytochrome b6f complex"/>
    <property type="match status" value="1"/>
</dbReference>
<evidence type="ECO:0000313" key="11">
    <source>
        <dbReference type="Proteomes" id="UP000830835"/>
    </source>
</evidence>
<dbReference type="InterPro" id="IPR012595">
    <property type="entry name" value="PetM_cyt_b6/f_cplx_su7"/>
</dbReference>
<evidence type="ECO:0000256" key="2">
    <source>
        <dbReference type="ARBA" id="ARBA00022448"/>
    </source>
</evidence>
<keyword evidence="7 8" id="KW-0472">Membrane</keyword>
<comment type="function">
    <text evidence="8">Component of the cytochrome b6-f complex, which mediates electron transfer between photosystem II (PSII) and photosystem I (PSI), cyclic electron flow around PSI, and state transitions.</text>
</comment>